<dbReference type="RefSeq" id="WP_044482893.1">
    <property type="nucleotide sequence ID" value="NZ_KK328284.1"/>
</dbReference>
<evidence type="ECO:0000259" key="1">
    <source>
        <dbReference type="Pfam" id="PF13577"/>
    </source>
</evidence>
<dbReference type="InterPro" id="IPR032710">
    <property type="entry name" value="NTF2-like_dom_sf"/>
</dbReference>
<dbReference type="HOGENOM" id="CLU_1823493_0_0_11"/>
<keyword evidence="3" id="KW-1185">Reference proteome</keyword>
<protein>
    <recommendedName>
        <fullName evidence="1">SnoaL-like domain-containing protein</fullName>
    </recommendedName>
</protein>
<accession>A0A051UJC1</accession>
<organism evidence="2 3">
    <name type="scientific">Mycobacterium [tuberculosis] TKK-01-0051</name>
    <dbReference type="NCBI Taxonomy" id="1324261"/>
    <lineage>
        <taxon>Bacteria</taxon>
        <taxon>Bacillati</taxon>
        <taxon>Actinomycetota</taxon>
        <taxon>Actinomycetes</taxon>
        <taxon>Mycobacteriales</taxon>
        <taxon>Mycobacteriaceae</taxon>
        <taxon>Mycobacterium</taxon>
        <taxon>Mycobacterium avium complex (MAC)</taxon>
    </lineage>
</organism>
<evidence type="ECO:0000313" key="3">
    <source>
        <dbReference type="Proteomes" id="UP000025947"/>
    </source>
</evidence>
<name>A0A051UJC1_9MYCO</name>
<dbReference type="Pfam" id="PF13577">
    <property type="entry name" value="SnoaL_4"/>
    <property type="match status" value="1"/>
</dbReference>
<gene>
    <name evidence="2" type="ORF">K875_00029</name>
</gene>
<dbReference type="SUPFAM" id="SSF54427">
    <property type="entry name" value="NTF2-like"/>
    <property type="match status" value="1"/>
</dbReference>
<dbReference type="Gene3D" id="3.10.450.50">
    <property type="match status" value="1"/>
</dbReference>
<dbReference type="PATRIC" id="fig|1324261.3.peg.29"/>
<evidence type="ECO:0000313" key="2">
    <source>
        <dbReference type="EMBL" id="KBZ69314.1"/>
    </source>
</evidence>
<sequence>MSLALEDKLAIHELLATHLRHLDNHDVDAWTQCWVPEGKFVATYGTNVGHEEIRGFLLGHIAAGKEDGARHLATNVIVSGDGDKVNVYSLVVKLQVEKPPFIIATGVYNDVVVRTNEGWRFEVRQLDIDRGAFAAAEAAN</sequence>
<reference evidence="2 3" key="1">
    <citation type="submission" date="2014-04" db="EMBL/GenBank/DDBJ databases">
        <title>The Genome Sequence of Mycobacterium tuberculosis TKK-01-0051.</title>
        <authorList>
            <consortium name="The Broad Institute Genomics Platform"/>
            <consortium name="The Broad Institute Genome Sequencing Center for Infectious Disease"/>
            <person name="Earl A.M."/>
            <person name="Cohen K."/>
            <person name="Pym A."/>
            <person name="Bishai W."/>
            <person name="Maharaj K."/>
            <person name="Desjardins C."/>
            <person name="Abeel T."/>
            <person name="Young S."/>
            <person name="Zeng Q."/>
            <person name="Gargeya S."/>
            <person name="Abouelleil A."/>
            <person name="Alvarado L."/>
            <person name="Chapman S.B."/>
            <person name="Gainer-Dewar J."/>
            <person name="Goldberg J."/>
            <person name="Griggs A."/>
            <person name="Gujja S."/>
            <person name="Hansen M."/>
            <person name="Howarth C."/>
            <person name="Imamovic A."/>
            <person name="Larimer J."/>
            <person name="Murphy C."/>
            <person name="Naylor J."/>
            <person name="Pearson M."/>
            <person name="Poon T.W."/>
            <person name="Priest M."/>
            <person name="Roberts A."/>
            <person name="Saif S."/>
            <person name="Shea T."/>
            <person name="Sykes S."/>
            <person name="Wortman J."/>
            <person name="Nusbaum C."/>
            <person name="Birren B."/>
        </authorList>
    </citation>
    <scope>NUCLEOTIDE SEQUENCE [LARGE SCALE GENOMIC DNA]</scope>
    <source>
        <strain evidence="2 3">TKK-01-0051</strain>
    </source>
</reference>
<comment type="caution">
    <text evidence="2">The sequence shown here is derived from an EMBL/GenBank/DDBJ whole genome shotgun (WGS) entry which is preliminary data.</text>
</comment>
<dbReference type="InterPro" id="IPR037401">
    <property type="entry name" value="SnoaL-like"/>
</dbReference>
<dbReference type="Proteomes" id="UP000025947">
    <property type="component" value="Unassembled WGS sequence"/>
</dbReference>
<dbReference type="AlphaFoldDB" id="A0A051UJC1"/>
<feature type="domain" description="SnoaL-like" evidence="1">
    <location>
        <begin position="4"/>
        <end position="124"/>
    </location>
</feature>
<proteinExistence type="predicted"/>
<dbReference type="EMBL" id="JLXW01000001">
    <property type="protein sequence ID" value="KBZ69314.1"/>
    <property type="molecule type" value="Genomic_DNA"/>
</dbReference>